<keyword evidence="6" id="KW-0560">Oxidoreductase</keyword>
<comment type="similarity">
    <text evidence="2">Belongs to the FMO family.</text>
</comment>
<dbReference type="Gene3D" id="3.50.50.60">
    <property type="entry name" value="FAD/NAD(P)-binding domain"/>
    <property type="match status" value="2"/>
</dbReference>
<gene>
    <name evidence="9" type="ORF">G7Y89_g5927</name>
</gene>
<feature type="region of interest" description="Disordered" evidence="8">
    <location>
        <begin position="882"/>
        <end position="933"/>
    </location>
</feature>
<dbReference type="InterPro" id="IPR019770">
    <property type="entry name" value="TIF_eIF_4E_CS"/>
</dbReference>
<keyword evidence="10" id="KW-1185">Reference proteome</keyword>
<dbReference type="FunFam" id="3.30.760.10:FF:000015">
    <property type="entry name" value="Translation initiation factor eIF4E3, putative"/>
    <property type="match status" value="1"/>
</dbReference>
<feature type="region of interest" description="Disordered" evidence="8">
    <location>
        <begin position="694"/>
        <end position="719"/>
    </location>
</feature>
<protein>
    <submittedName>
        <fullName evidence="9">Uncharacterized protein</fullName>
    </submittedName>
</protein>
<keyword evidence="5" id="KW-0521">NADP</keyword>
<feature type="region of interest" description="Disordered" evidence="8">
    <location>
        <begin position="591"/>
        <end position="652"/>
    </location>
</feature>
<evidence type="ECO:0000256" key="7">
    <source>
        <dbReference type="ARBA" id="ARBA00023033"/>
    </source>
</evidence>
<dbReference type="OrthoDB" id="66881at2759"/>
<evidence type="ECO:0000313" key="9">
    <source>
        <dbReference type="EMBL" id="KAF4632201.1"/>
    </source>
</evidence>
<evidence type="ECO:0000256" key="3">
    <source>
        <dbReference type="ARBA" id="ARBA00022630"/>
    </source>
</evidence>
<evidence type="ECO:0000256" key="4">
    <source>
        <dbReference type="ARBA" id="ARBA00022827"/>
    </source>
</evidence>
<comment type="cofactor">
    <cofactor evidence="1">
        <name>FAD</name>
        <dbReference type="ChEBI" id="CHEBI:57692"/>
    </cofactor>
</comment>
<name>A0A8H4W3I1_9HELO</name>
<evidence type="ECO:0000256" key="5">
    <source>
        <dbReference type="ARBA" id="ARBA00022857"/>
    </source>
</evidence>
<dbReference type="Proteomes" id="UP000566819">
    <property type="component" value="Unassembled WGS sequence"/>
</dbReference>
<feature type="compositionally biased region" description="Basic and acidic residues" evidence="8">
    <location>
        <begin position="893"/>
        <end position="903"/>
    </location>
</feature>
<dbReference type="InterPro" id="IPR023398">
    <property type="entry name" value="TIF_eIF4e-like"/>
</dbReference>
<dbReference type="PRINTS" id="PR00370">
    <property type="entry name" value="FMOXYGENASE"/>
</dbReference>
<dbReference type="InterPro" id="IPR001040">
    <property type="entry name" value="TIF_eIF_4E"/>
</dbReference>
<dbReference type="InterPro" id="IPR050346">
    <property type="entry name" value="FMO-like"/>
</dbReference>
<comment type="caution">
    <text evidence="9">The sequence shown here is derived from an EMBL/GenBank/DDBJ whole genome shotgun (WGS) entry which is preliminary data.</text>
</comment>
<feature type="compositionally biased region" description="Polar residues" evidence="8">
    <location>
        <begin position="629"/>
        <end position="638"/>
    </location>
</feature>
<evidence type="ECO:0000313" key="10">
    <source>
        <dbReference type="Proteomes" id="UP000566819"/>
    </source>
</evidence>
<dbReference type="GO" id="GO:0050660">
    <property type="term" value="F:flavin adenine dinucleotide binding"/>
    <property type="evidence" value="ECO:0007669"/>
    <property type="project" value="InterPro"/>
</dbReference>
<dbReference type="GO" id="GO:0003743">
    <property type="term" value="F:translation initiation factor activity"/>
    <property type="evidence" value="ECO:0007669"/>
    <property type="project" value="InterPro"/>
</dbReference>
<dbReference type="GO" id="GO:0003723">
    <property type="term" value="F:RNA binding"/>
    <property type="evidence" value="ECO:0007669"/>
    <property type="project" value="InterPro"/>
</dbReference>
<feature type="compositionally biased region" description="Low complexity" evidence="8">
    <location>
        <begin position="639"/>
        <end position="652"/>
    </location>
</feature>
<evidence type="ECO:0000256" key="8">
    <source>
        <dbReference type="SAM" id="MobiDB-lite"/>
    </source>
</evidence>
<keyword evidence="7" id="KW-0503">Monooxygenase</keyword>
<dbReference type="InterPro" id="IPR020946">
    <property type="entry name" value="Flavin_mOase-like"/>
</dbReference>
<evidence type="ECO:0000256" key="2">
    <source>
        <dbReference type="ARBA" id="ARBA00009183"/>
    </source>
</evidence>
<keyword evidence="4" id="KW-0274">FAD</keyword>
<dbReference type="Pfam" id="PF00743">
    <property type="entry name" value="FMO-like"/>
    <property type="match status" value="2"/>
</dbReference>
<keyword evidence="3" id="KW-0285">Flavoprotein</keyword>
<feature type="compositionally biased region" description="Polar residues" evidence="8">
    <location>
        <begin position="707"/>
        <end position="719"/>
    </location>
</feature>
<organism evidence="9 10">
    <name type="scientific">Cudoniella acicularis</name>
    <dbReference type="NCBI Taxonomy" id="354080"/>
    <lineage>
        <taxon>Eukaryota</taxon>
        <taxon>Fungi</taxon>
        <taxon>Dikarya</taxon>
        <taxon>Ascomycota</taxon>
        <taxon>Pezizomycotina</taxon>
        <taxon>Leotiomycetes</taxon>
        <taxon>Helotiales</taxon>
        <taxon>Tricladiaceae</taxon>
        <taxon>Cudoniella</taxon>
    </lineage>
</organism>
<dbReference type="Pfam" id="PF13450">
    <property type="entry name" value="NAD_binding_8"/>
    <property type="match status" value="1"/>
</dbReference>
<dbReference type="Pfam" id="PF01652">
    <property type="entry name" value="IF4E"/>
    <property type="match status" value="1"/>
</dbReference>
<accession>A0A8H4W3I1</accession>
<dbReference type="PROSITE" id="PS00813">
    <property type="entry name" value="IF4E"/>
    <property type="match status" value="1"/>
</dbReference>
<dbReference type="GO" id="GO:0004499">
    <property type="term" value="F:N,N-dimethylaniline monooxygenase activity"/>
    <property type="evidence" value="ECO:0007669"/>
    <property type="project" value="InterPro"/>
</dbReference>
<dbReference type="Gene3D" id="3.30.760.10">
    <property type="entry name" value="RNA Cap, Translation Initiation Factor Eif4e"/>
    <property type="match status" value="1"/>
</dbReference>
<dbReference type="SUPFAM" id="SSF51905">
    <property type="entry name" value="FAD/NAD(P)-binding domain"/>
    <property type="match status" value="2"/>
</dbReference>
<proteinExistence type="inferred from homology"/>
<dbReference type="InterPro" id="IPR036188">
    <property type="entry name" value="FAD/NAD-bd_sf"/>
</dbReference>
<feature type="compositionally biased region" description="Basic and acidic residues" evidence="8">
    <location>
        <begin position="916"/>
        <end position="933"/>
    </location>
</feature>
<dbReference type="EMBL" id="JAAMPI010000368">
    <property type="protein sequence ID" value="KAF4632201.1"/>
    <property type="molecule type" value="Genomic_DNA"/>
</dbReference>
<dbReference type="FunFam" id="3.50.50.60:FF:000138">
    <property type="entry name" value="Flavin-containing monooxygenase"/>
    <property type="match status" value="1"/>
</dbReference>
<evidence type="ECO:0000256" key="1">
    <source>
        <dbReference type="ARBA" id="ARBA00001974"/>
    </source>
</evidence>
<evidence type="ECO:0000256" key="6">
    <source>
        <dbReference type="ARBA" id="ARBA00023002"/>
    </source>
</evidence>
<dbReference type="InterPro" id="IPR000960">
    <property type="entry name" value="Flavin_mOase"/>
</dbReference>
<sequence length="933" mass="103460">MGSILRSTGRFDVKRIAIIGAGPSGLAVAKYLIAEACFEQIDILEQQAEVGGVWYHIPKAGEQVDVPSTTPHVLPEQPIWPRNSKVPLFSNPMYDQLNTNIPKGLMRFSDHPFPQKSLLFPSREDVQEYLVSYSQDIRHLISFSTQVRDVRSVTQNGKESWNLASESTITGESKQDEYDAIVVANGHYSVPFIPRITGIEFFNAAHPGIITHSKIYRSPEAFKNKKVIVVGNAASGLDIGTQISLVCKRPLLNSVKTPATLKFGQENKKEVAPIAEFLAEDRGVRLEDGRVEKGIDAIVFCTGYLYSYPFLESLDAPVVSTGRRVLGLYKHLFNTTHPTLAFTALPQKIIPFPVSEAQGAVVAKVWSNKLDLPAKEIMEAWEKKNVDEYGAGTSFHILGYPRDAEYINSFHDWVKTSQNGIKKEPPLWTAKEFWFRENYVEMKKKFVATGGNATTMEKLGFEFPTKSKGLVKKREEKEETRSAKPKYPPGTLSDLFPGWPRCLNGSPVTNKQILIPNPLALKILRPLRTTRQYDYPRTYTIPCIHTPTRTQLPPLLPTRSLPIPLPGRKQLSKSPVYSQLCTTHLGAAATTPTSKLSLSTGTPSTNGGTPSTDHPTRNYSLGRRHGDTSSHSNKNPFNAMSPSTTSLASPTTGASSAFGLGSGAFASFGSSKTPKTPSGALDFGSVVGISGKTPTAEKQIRDLGSKPSKTSLSDSKTSASQTHALRHSWVFWFRPPISKSNGFVEYEKTLHAVAAFDTAEDFFGIYQHLKRPSTLPLVSDYHIFKKGIRPVWEDDENKKGGKWIVRLKKGVADRYWEDLILAIVGDQFAEAAEEVCGAVLSVRNGEDILSIWTRNDGGRVLKIRETMKRVLAFPPDTKVEWKSHDSSIQQRTAIDDARKDKSNQHNHHSPITLRNGHKDQDYSSLSSDKKQNS</sequence>
<dbReference type="SUPFAM" id="SSF55418">
    <property type="entry name" value="eIF4e-like"/>
    <property type="match status" value="1"/>
</dbReference>
<feature type="compositionally biased region" description="Low complexity" evidence="8">
    <location>
        <begin position="596"/>
        <end position="612"/>
    </location>
</feature>
<reference evidence="9 10" key="1">
    <citation type="submission" date="2020-03" db="EMBL/GenBank/DDBJ databases">
        <title>Draft Genome Sequence of Cudoniella acicularis.</title>
        <authorList>
            <person name="Buettner E."/>
            <person name="Kellner H."/>
        </authorList>
    </citation>
    <scope>NUCLEOTIDE SEQUENCE [LARGE SCALE GENOMIC DNA]</scope>
    <source>
        <strain evidence="9 10">DSM 108380</strain>
    </source>
</reference>
<dbReference type="GO" id="GO:0005737">
    <property type="term" value="C:cytoplasm"/>
    <property type="evidence" value="ECO:0007669"/>
    <property type="project" value="InterPro"/>
</dbReference>
<dbReference type="GO" id="GO:0050661">
    <property type="term" value="F:NADP binding"/>
    <property type="evidence" value="ECO:0007669"/>
    <property type="project" value="InterPro"/>
</dbReference>
<dbReference type="PANTHER" id="PTHR23023">
    <property type="entry name" value="DIMETHYLANILINE MONOOXYGENASE"/>
    <property type="match status" value="1"/>
</dbReference>
<dbReference type="AlphaFoldDB" id="A0A8H4W3I1"/>